<evidence type="ECO:0000313" key="3">
    <source>
        <dbReference type="Proteomes" id="UP000240424"/>
    </source>
</evidence>
<gene>
    <name evidence="2" type="ORF">MNAB215_2275</name>
</gene>
<dbReference type="Gene3D" id="3.40.50.300">
    <property type="entry name" value="P-loop containing nucleotide triphosphate hydrolases"/>
    <property type="match status" value="1"/>
</dbReference>
<dbReference type="GO" id="GO:0003677">
    <property type="term" value="F:DNA binding"/>
    <property type="evidence" value="ECO:0007669"/>
    <property type="project" value="InterPro"/>
</dbReference>
<dbReference type="InterPro" id="IPR016032">
    <property type="entry name" value="Sig_transdc_resp-reg_C-effctor"/>
</dbReference>
<feature type="domain" description="HTH luxR-type" evidence="1">
    <location>
        <begin position="825"/>
        <end position="890"/>
    </location>
</feature>
<dbReference type="Gene3D" id="1.25.40.10">
    <property type="entry name" value="Tetratricopeptide repeat domain"/>
    <property type="match status" value="1"/>
</dbReference>
<reference evidence="2 3" key="1">
    <citation type="submission" date="2017-01" db="EMBL/GenBank/DDBJ databases">
        <authorList>
            <consortium name="Urmite Genomes"/>
        </authorList>
    </citation>
    <scope>NUCLEOTIDE SEQUENCE [LARGE SCALE GENOMIC DNA]</scope>
    <source>
        <strain evidence="2 3">AB215</strain>
    </source>
</reference>
<accession>A0A2U3P8K1</accession>
<evidence type="ECO:0000313" key="2">
    <source>
        <dbReference type="EMBL" id="SPM40079.1"/>
    </source>
</evidence>
<dbReference type="CDD" id="cd06170">
    <property type="entry name" value="LuxR_C_like"/>
    <property type="match status" value="1"/>
</dbReference>
<dbReference type="InterPro" id="IPR011990">
    <property type="entry name" value="TPR-like_helical_dom_sf"/>
</dbReference>
<dbReference type="InterPro" id="IPR027417">
    <property type="entry name" value="P-loop_NTPase"/>
</dbReference>
<organism evidence="2 3">
    <name type="scientific">Mycobacterium numidiamassiliense</name>
    <dbReference type="NCBI Taxonomy" id="1841861"/>
    <lineage>
        <taxon>Bacteria</taxon>
        <taxon>Bacillati</taxon>
        <taxon>Actinomycetota</taxon>
        <taxon>Actinomycetes</taxon>
        <taxon>Mycobacteriales</taxon>
        <taxon>Mycobacteriaceae</taxon>
        <taxon>Mycobacterium</taxon>
    </lineage>
</organism>
<dbReference type="SUPFAM" id="SSF48452">
    <property type="entry name" value="TPR-like"/>
    <property type="match status" value="1"/>
</dbReference>
<dbReference type="Proteomes" id="UP000240424">
    <property type="component" value="Unassembled WGS sequence"/>
</dbReference>
<dbReference type="InterPro" id="IPR036388">
    <property type="entry name" value="WH-like_DNA-bd_sf"/>
</dbReference>
<dbReference type="SUPFAM" id="SSF46894">
    <property type="entry name" value="C-terminal effector domain of the bipartite response regulators"/>
    <property type="match status" value="1"/>
</dbReference>
<dbReference type="InterPro" id="IPR003593">
    <property type="entry name" value="AAA+_ATPase"/>
</dbReference>
<dbReference type="InterPro" id="IPR000792">
    <property type="entry name" value="Tscrpt_reg_LuxR_C"/>
</dbReference>
<sequence length="892" mass="93807">VDYSKASRVMRAHRYSRRVIGAETLTGRDSELGAIRRALSTAGKRSGVVIAGPAGVGKTWLAREVLRRAEASGERTNWIVGTDSAHALPLGAFIGSLGEAMSNPLTDVRRVINSFVAHQRRGRVVVGVDDAHLLDGLSALVVHQLAQSGGVRLVVTVRTGGDEPDAVTALWKDGLLERLDLEPLSAAATREVIESGLDGPIDARCAARFQKLTGGNALFLRQLLADQVAAGRMRKTAGVWMWDGDVAVSATLSDTLGRQMGRLNAGTAVVVDTLSQCEPLAVEVLCDLAPRSDVAAAERMGLVSIERTGTGLMARLAHPLFGELRRASAGELYLSEIRGRLATRLGNHGDADMQATVRRALLRLESDLDPDPGLYLESARHAMTLLDLDLADRFASAAARAGAPGAAGVRAMNLVLLGRGEQAEAALREMAGADLVDGHHWATVRAANLIWMLGRPQDAAVILDGLADPANAPESPAQLAERLAVRACLDAVSARCELAAETARTALDFPALPGFHAMMASLALIMAMGALGEVDELARVAEQALRRATTSFQASHMRYWFGAVYGRACRLTGQIDEFVSTADQLADAARDIPGLAYANLAFLLGNAQLARGAVGDAARLVHEAVAGVQRHSVTTGLRPATYFALAEAHAKLGQSDEANDAVAQARSCVPEDFLFMHTALSLAGGWAMAANGRLNEAVASAREAAQLARDRGQPTHELACIQAAAQWGDASQTARARELAAALSLPLAAAVAAHVEALLTGDGEGLLAASAAYRGIGDRAAAADAAAQASVAFDGGQNHRRALYAAALARELADECGGLHTPALRTPAGLKLSGRQRDVIELVVAGLSNRQIADQLVMSVRTVEGHVYRACQRVGAQSREELASLIRSGPRS</sequence>
<keyword evidence="3" id="KW-1185">Reference proteome</keyword>
<evidence type="ECO:0000259" key="1">
    <source>
        <dbReference type="PROSITE" id="PS50043"/>
    </source>
</evidence>
<dbReference type="PRINTS" id="PR00038">
    <property type="entry name" value="HTHLUXR"/>
</dbReference>
<dbReference type="Pfam" id="PF00196">
    <property type="entry name" value="GerE"/>
    <property type="match status" value="1"/>
</dbReference>
<dbReference type="EMBL" id="FUEZ01000004">
    <property type="protein sequence ID" value="SPM40079.1"/>
    <property type="molecule type" value="Genomic_DNA"/>
</dbReference>
<protein>
    <submittedName>
        <fullName evidence="2">ATP-, maltotriose-and DNA-dependent transcriptional regulator MalT</fullName>
    </submittedName>
</protein>
<name>A0A2U3P8K1_9MYCO</name>
<dbReference type="GO" id="GO:0006355">
    <property type="term" value="P:regulation of DNA-templated transcription"/>
    <property type="evidence" value="ECO:0007669"/>
    <property type="project" value="InterPro"/>
</dbReference>
<dbReference type="SUPFAM" id="SSF52540">
    <property type="entry name" value="P-loop containing nucleoside triphosphate hydrolases"/>
    <property type="match status" value="1"/>
</dbReference>
<dbReference type="Pfam" id="PF13191">
    <property type="entry name" value="AAA_16"/>
    <property type="match status" value="1"/>
</dbReference>
<feature type="non-terminal residue" evidence="2">
    <location>
        <position position="1"/>
    </location>
</feature>
<dbReference type="PROSITE" id="PS50043">
    <property type="entry name" value="HTH_LUXR_2"/>
    <property type="match status" value="1"/>
</dbReference>
<dbReference type="InterPro" id="IPR041664">
    <property type="entry name" value="AAA_16"/>
</dbReference>
<dbReference type="Gene3D" id="1.10.10.10">
    <property type="entry name" value="Winged helix-like DNA-binding domain superfamily/Winged helix DNA-binding domain"/>
    <property type="match status" value="1"/>
</dbReference>
<dbReference type="AlphaFoldDB" id="A0A2U3P8K1"/>
<dbReference type="STRING" id="1841861.GCA_900157365_00592"/>
<dbReference type="SMART" id="SM00421">
    <property type="entry name" value="HTH_LUXR"/>
    <property type="match status" value="1"/>
</dbReference>
<dbReference type="SMART" id="SM00382">
    <property type="entry name" value="AAA"/>
    <property type="match status" value="1"/>
</dbReference>
<proteinExistence type="predicted"/>
<dbReference type="PROSITE" id="PS00622">
    <property type="entry name" value="HTH_LUXR_1"/>
    <property type="match status" value="1"/>
</dbReference>